<feature type="compositionally biased region" description="Basic and acidic residues" evidence="1">
    <location>
        <begin position="59"/>
        <end position="79"/>
    </location>
</feature>
<protein>
    <submittedName>
        <fullName evidence="2">Uncharacterized protein</fullName>
    </submittedName>
</protein>
<feature type="compositionally biased region" description="Polar residues" evidence="1">
    <location>
        <begin position="148"/>
        <end position="158"/>
    </location>
</feature>
<feature type="compositionally biased region" description="Acidic residues" evidence="1">
    <location>
        <begin position="80"/>
        <end position="94"/>
    </location>
</feature>
<dbReference type="InParanoid" id="A0A1Z5RC29"/>
<sequence>MSMKCGSKKAQGRRRIPEPALHPYQLVRLRECMKNHARLKELGLPDHYYNRLLAEDVAGHSDKNQSEDIHSDKYDHGDSESEYDPLQDDNGEEGLIDHDNAKCSKEKTCKKTNNQTTSMRPGGVKFQSRKRVFADQTSPRVITRSKKNTAQQDASLTPSDICVPPPSGANESHTRELVGNLDEGTQAAAEGDISALLDNSHETSRADAIDQPNQHSHMENGEGFTQHDDNTLMANVADGITQHGDHTRITNEGGERRDRGHNMGRGLQRLNRARRGQLQVVITEGNIRPVVPLVAAKFASECNIIVRNHVPILTHWKLYKEKPASAFVDLFIGNLKAKFDINTNDEIVKKACIEMMKSAVRQQRYRLKREYFDPYPLHLVTKTSPLKCMTNEQWIQLLESWKSPQKMEMCQKNKDNRGNVKYHHTTGSRAYMVHVENLEDKYNEEEPNAFDLFKELHYSKKKKCYAPAV</sequence>
<dbReference type="InterPro" id="IPR004252">
    <property type="entry name" value="Probable_transposase_24"/>
</dbReference>
<dbReference type="EMBL" id="CM000765">
    <property type="protein sequence ID" value="OQU81310.1"/>
    <property type="molecule type" value="Genomic_DNA"/>
</dbReference>
<dbReference type="Pfam" id="PF03004">
    <property type="entry name" value="Transposase_24"/>
    <property type="match status" value="1"/>
</dbReference>
<name>A0A1Z5RC29_SORBI</name>
<evidence type="ECO:0000313" key="3">
    <source>
        <dbReference type="Proteomes" id="UP000000768"/>
    </source>
</evidence>
<dbReference type="PANTHER" id="PTHR33063:SF13">
    <property type="entry name" value="OS02G0583500 PROTEIN"/>
    <property type="match status" value="1"/>
</dbReference>
<reference evidence="2 3" key="1">
    <citation type="journal article" date="2009" name="Nature">
        <title>The Sorghum bicolor genome and the diversification of grasses.</title>
        <authorList>
            <person name="Paterson A.H."/>
            <person name="Bowers J.E."/>
            <person name="Bruggmann R."/>
            <person name="Dubchak I."/>
            <person name="Grimwood J."/>
            <person name="Gundlach H."/>
            <person name="Haberer G."/>
            <person name="Hellsten U."/>
            <person name="Mitros T."/>
            <person name="Poliakov A."/>
            <person name="Schmutz J."/>
            <person name="Spannagl M."/>
            <person name="Tang H."/>
            <person name="Wang X."/>
            <person name="Wicker T."/>
            <person name="Bharti A.K."/>
            <person name="Chapman J."/>
            <person name="Feltus F.A."/>
            <person name="Gowik U."/>
            <person name="Grigoriev I.V."/>
            <person name="Lyons E."/>
            <person name="Maher C.A."/>
            <person name="Martis M."/>
            <person name="Narechania A."/>
            <person name="Otillar R.P."/>
            <person name="Penning B.W."/>
            <person name="Salamov A.A."/>
            <person name="Wang Y."/>
            <person name="Zhang L."/>
            <person name="Carpita N.C."/>
            <person name="Freeling M."/>
            <person name="Gingle A.R."/>
            <person name="Hash C.T."/>
            <person name="Keller B."/>
            <person name="Klein P."/>
            <person name="Kresovich S."/>
            <person name="McCann M.C."/>
            <person name="Ming R."/>
            <person name="Peterson D.G."/>
            <person name="Mehboob-ur-Rahman"/>
            <person name="Ware D."/>
            <person name="Westhoff P."/>
            <person name="Mayer K.F."/>
            <person name="Messing J."/>
            <person name="Rokhsar D.S."/>
        </authorList>
    </citation>
    <scope>NUCLEOTIDE SEQUENCE [LARGE SCALE GENOMIC DNA]</scope>
    <source>
        <strain evidence="3">cv. BTx623</strain>
    </source>
</reference>
<organism evidence="2 3">
    <name type="scientific">Sorghum bicolor</name>
    <name type="common">Sorghum</name>
    <name type="synonym">Sorghum vulgare</name>
    <dbReference type="NCBI Taxonomy" id="4558"/>
    <lineage>
        <taxon>Eukaryota</taxon>
        <taxon>Viridiplantae</taxon>
        <taxon>Streptophyta</taxon>
        <taxon>Embryophyta</taxon>
        <taxon>Tracheophyta</taxon>
        <taxon>Spermatophyta</taxon>
        <taxon>Magnoliopsida</taxon>
        <taxon>Liliopsida</taxon>
        <taxon>Poales</taxon>
        <taxon>Poaceae</taxon>
        <taxon>PACMAD clade</taxon>
        <taxon>Panicoideae</taxon>
        <taxon>Andropogonodae</taxon>
        <taxon>Andropogoneae</taxon>
        <taxon>Sorghinae</taxon>
        <taxon>Sorghum</taxon>
    </lineage>
</organism>
<proteinExistence type="predicted"/>
<dbReference type="Gramene" id="OQU81310">
    <property type="protein sequence ID" value="OQU81310"/>
    <property type="gene ID" value="SORBI_3006G040101"/>
</dbReference>
<feature type="region of interest" description="Disordered" evidence="1">
    <location>
        <begin position="59"/>
        <end position="99"/>
    </location>
</feature>
<accession>A0A1Z5RC29</accession>
<feature type="region of interest" description="Disordered" evidence="1">
    <location>
        <begin position="143"/>
        <end position="173"/>
    </location>
</feature>
<dbReference type="PANTHER" id="PTHR33063">
    <property type="entry name" value="OS02G0583500 PROTEIN"/>
    <property type="match status" value="1"/>
</dbReference>
<evidence type="ECO:0000313" key="2">
    <source>
        <dbReference type="EMBL" id="OQU81310.1"/>
    </source>
</evidence>
<evidence type="ECO:0000256" key="1">
    <source>
        <dbReference type="SAM" id="MobiDB-lite"/>
    </source>
</evidence>
<reference evidence="3" key="2">
    <citation type="journal article" date="2018" name="Plant J.">
        <title>The Sorghum bicolor reference genome: improved assembly, gene annotations, a transcriptome atlas, and signatures of genome organization.</title>
        <authorList>
            <person name="McCormick R.F."/>
            <person name="Truong S.K."/>
            <person name="Sreedasyam A."/>
            <person name="Jenkins J."/>
            <person name="Shu S."/>
            <person name="Sims D."/>
            <person name="Kennedy M."/>
            <person name="Amirebrahimi M."/>
            <person name="Weers B.D."/>
            <person name="McKinley B."/>
            <person name="Mattison A."/>
            <person name="Morishige D.T."/>
            <person name="Grimwood J."/>
            <person name="Schmutz J."/>
            <person name="Mullet J.E."/>
        </authorList>
    </citation>
    <scope>NUCLEOTIDE SEQUENCE [LARGE SCALE GENOMIC DNA]</scope>
    <source>
        <strain evidence="3">cv. BTx623</strain>
    </source>
</reference>
<feature type="region of interest" description="Disordered" evidence="1">
    <location>
        <begin position="244"/>
        <end position="268"/>
    </location>
</feature>
<dbReference type="AlphaFoldDB" id="A0A1Z5RC29"/>
<keyword evidence="3" id="KW-1185">Reference proteome</keyword>
<dbReference type="FunCoup" id="A0A1Z5RC29">
    <property type="interactions" value="3"/>
</dbReference>
<dbReference type="OMA" id="GHNMGRG"/>
<gene>
    <name evidence="2" type="ORF">SORBI_3006G040101</name>
</gene>
<feature type="compositionally biased region" description="Basic and acidic residues" evidence="1">
    <location>
        <begin position="244"/>
        <end position="261"/>
    </location>
</feature>
<dbReference type="Proteomes" id="UP000000768">
    <property type="component" value="Chromosome 6"/>
</dbReference>